<dbReference type="RefSeq" id="WP_194504886.1">
    <property type="nucleotide sequence ID" value="NZ_JADIVZ010000013.1"/>
</dbReference>
<comment type="caution">
    <text evidence="2">The sequence shown here is derived from an EMBL/GenBank/DDBJ whole genome shotgun (WGS) entry which is preliminary data.</text>
</comment>
<feature type="region of interest" description="Disordered" evidence="1">
    <location>
        <begin position="148"/>
        <end position="226"/>
    </location>
</feature>
<sequence length="226" mass="23750">MAKATFNIKTEATKGLHAGVGVVDLAVETVRGYVTDAGKRVTEIQKDVHGRFEDVQKSVSDFDFEPKALREQTTKFVNAQVDVLSAEAKTRRSAIESRVAELQGEAKAYPAKVQGLVDSNVATATAAYDDLAKRGEVLVARIRKQESTVATKKAAKTTTSKAKTTSTQAKKATKSTAKKTTTTAKKTAKKSAPAAKKSAKATSTAAKKTASSAATATAEAAKKVGD</sequence>
<accession>A0A930V436</accession>
<dbReference type="EMBL" id="JADIVZ010000013">
    <property type="protein sequence ID" value="MBF4163634.1"/>
    <property type="molecule type" value="Genomic_DNA"/>
</dbReference>
<feature type="compositionally biased region" description="Low complexity" evidence="1">
    <location>
        <begin position="148"/>
        <end position="170"/>
    </location>
</feature>
<evidence type="ECO:0000313" key="3">
    <source>
        <dbReference type="Proteomes" id="UP000656804"/>
    </source>
</evidence>
<evidence type="ECO:0000256" key="1">
    <source>
        <dbReference type="SAM" id="MobiDB-lite"/>
    </source>
</evidence>
<name>A0A930V436_9ACTN</name>
<proteinExistence type="predicted"/>
<dbReference type="AlphaFoldDB" id="A0A930V436"/>
<dbReference type="Proteomes" id="UP000656804">
    <property type="component" value="Unassembled WGS sequence"/>
</dbReference>
<organism evidence="2 3">
    <name type="scientific">Nocardioides acrostichi</name>
    <dbReference type="NCBI Taxonomy" id="2784339"/>
    <lineage>
        <taxon>Bacteria</taxon>
        <taxon>Bacillati</taxon>
        <taxon>Actinomycetota</taxon>
        <taxon>Actinomycetes</taxon>
        <taxon>Propionibacteriales</taxon>
        <taxon>Nocardioidaceae</taxon>
        <taxon>Nocardioides</taxon>
    </lineage>
</organism>
<reference evidence="2" key="1">
    <citation type="submission" date="2020-11" db="EMBL/GenBank/DDBJ databases">
        <title>Nocardioides sp. CBS4Y-1, whole genome shotgun sequence.</title>
        <authorList>
            <person name="Tuo L."/>
        </authorList>
    </citation>
    <scope>NUCLEOTIDE SEQUENCE</scope>
    <source>
        <strain evidence="2">CBS4Y-1</strain>
    </source>
</reference>
<protein>
    <submittedName>
        <fullName evidence="2">Uncharacterized protein</fullName>
    </submittedName>
</protein>
<evidence type="ECO:0000313" key="2">
    <source>
        <dbReference type="EMBL" id="MBF4163634.1"/>
    </source>
</evidence>
<keyword evidence="3" id="KW-1185">Reference proteome</keyword>
<feature type="compositionally biased region" description="Low complexity" evidence="1">
    <location>
        <begin position="178"/>
        <end position="219"/>
    </location>
</feature>
<gene>
    <name evidence="2" type="ORF">ISG29_18270</name>
</gene>